<evidence type="ECO:0000313" key="1">
    <source>
        <dbReference type="EMBL" id="KAK1614005.1"/>
    </source>
</evidence>
<name>A0AAD8R4N4_LOLMU</name>
<dbReference type="PANTHER" id="PTHR33116:SF87">
    <property type="entry name" value="OS01G0158850 PROTEIN"/>
    <property type="match status" value="1"/>
</dbReference>
<dbReference type="EMBL" id="JAUUTY010000006">
    <property type="protein sequence ID" value="KAK1614005.1"/>
    <property type="molecule type" value="Genomic_DNA"/>
</dbReference>
<evidence type="ECO:0000313" key="2">
    <source>
        <dbReference type="Proteomes" id="UP001231189"/>
    </source>
</evidence>
<dbReference type="PANTHER" id="PTHR33116">
    <property type="entry name" value="REVERSE TRANSCRIPTASE ZINC-BINDING DOMAIN-CONTAINING PROTEIN-RELATED-RELATED"/>
    <property type="match status" value="1"/>
</dbReference>
<keyword evidence="2" id="KW-1185">Reference proteome</keyword>
<protein>
    <submittedName>
        <fullName evidence="1">Uncharacterized protein</fullName>
    </submittedName>
</protein>
<sequence>MVLYMLSFFLLPKGILHKLDYYRSRFFWQGDSEKKKYRLVKWSIVCSPKDQGGLGVHDVEGSSSPKTILSSVIGKEVSDVFFVIMMKLLNTSSSSASLRDLFGLSSK</sequence>
<dbReference type="AlphaFoldDB" id="A0AAD8R4N4"/>
<reference evidence="1" key="1">
    <citation type="submission" date="2023-07" db="EMBL/GenBank/DDBJ databases">
        <title>A chromosome-level genome assembly of Lolium multiflorum.</title>
        <authorList>
            <person name="Chen Y."/>
            <person name="Copetti D."/>
            <person name="Kolliker R."/>
            <person name="Studer B."/>
        </authorList>
    </citation>
    <scope>NUCLEOTIDE SEQUENCE</scope>
    <source>
        <strain evidence="1">02402/16</strain>
        <tissue evidence="1">Leaf</tissue>
    </source>
</reference>
<organism evidence="1 2">
    <name type="scientific">Lolium multiflorum</name>
    <name type="common">Italian ryegrass</name>
    <name type="synonym">Lolium perenne subsp. multiflorum</name>
    <dbReference type="NCBI Taxonomy" id="4521"/>
    <lineage>
        <taxon>Eukaryota</taxon>
        <taxon>Viridiplantae</taxon>
        <taxon>Streptophyta</taxon>
        <taxon>Embryophyta</taxon>
        <taxon>Tracheophyta</taxon>
        <taxon>Spermatophyta</taxon>
        <taxon>Magnoliopsida</taxon>
        <taxon>Liliopsida</taxon>
        <taxon>Poales</taxon>
        <taxon>Poaceae</taxon>
        <taxon>BOP clade</taxon>
        <taxon>Pooideae</taxon>
        <taxon>Poodae</taxon>
        <taxon>Poeae</taxon>
        <taxon>Poeae Chloroplast Group 2 (Poeae type)</taxon>
        <taxon>Loliodinae</taxon>
        <taxon>Loliinae</taxon>
        <taxon>Lolium</taxon>
    </lineage>
</organism>
<dbReference type="Proteomes" id="UP001231189">
    <property type="component" value="Unassembled WGS sequence"/>
</dbReference>
<accession>A0AAD8R4N4</accession>
<proteinExistence type="predicted"/>
<gene>
    <name evidence="1" type="ORF">QYE76_019522</name>
</gene>
<comment type="caution">
    <text evidence="1">The sequence shown here is derived from an EMBL/GenBank/DDBJ whole genome shotgun (WGS) entry which is preliminary data.</text>
</comment>